<dbReference type="NCBIfam" id="NF009008">
    <property type="entry name" value="PRK12354.1"/>
    <property type="match status" value="1"/>
</dbReference>
<reference evidence="6 7" key="1">
    <citation type="submission" date="2012-05" db="EMBL/GenBank/DDBJ databases">
        <authorList>
            <person name="Harkins D.M."/>
            <person name="Madupu R."/>
            <person name="Durkin A.S."/>
            <person name="Torralba M."/>
            <person name="Methe B."/>
            <person name="Sutton G.G."/>
            <person name="Nelson K.E."/>
        </authorList>
    </citation>
    <scope>NUCLEOTIDE SEQUENCE [LARGE SCALE GENOMIC DNA]</scope>
    <source>
        <strain evidence="6 7">F0489</strain>
    </source>
</reference>
<protein>
    <submittedName>
        <fullName evidence="6">Putative carbamate kinase</fullName>
    </submittedName>
</protein>
<dbReference type="PANTHER" id="PTHR30409">
    <property type="entry name" value="CARBAMATE KINASE"/>
    <property type="match status" value="1"/>
</dbReference>
<evidence type="ECO:0000259" key="5">
    <source>
        <dbReference type="Pfam" id="PF00696"/>
    </source>
</evidence>
<dbReference type="RefSeq" id="WP_008731276.1">
    <property type="nucleotide sequence ID" value="NZ_AKFT01000099.1"/>
</dbReference>
<dbReference type="InterPro" id="IPR036393">
    <property type="entry name" value="AceGlu_kinase-like_sf"/>
</dbReference>
<keyword evidence="2" id="KW-0808">Transferase</keyword>
<dbReference type="InterPro" id="IPR003964">
    <property type="entry name" value="Carb_kinase"/>
</dbReference>
<keyword evidence="3 6" id="KW-0418">Kinase</keyword>
<organism evidence="6 7">
    <name type="scientific">Actinomyces massiliensis F0489</name>
    <dbReference type="NCBI Taxonomy" id="1125718"/>
    <lineage>
        <taxon>Bacteria</taxon>
        <taxon>Bacillati</taxon>
        <taxon>Actinomycetota</taxon>
        <taxon>Actinomycetes</taxon>
        <taxon>Actinomycetales</taxon>
        <taxon>Actinomycetaceae</taxon>
        <taxon>Actinomyces</taxon>
    </lineage>
</organism>
<feature type="region of interest" description="Disordered" evidence="4">
    <location>
        <begin position="275"/>
        <end position="299"/>
    </location>
</feature>
<name>J1HIE1_9ACTO</name>
<dbReference type="Gene3D" id="3.40.1160.10">
    <property type="entry name" value="Acetylglutamate kinase-like"/>
    <property type="match status" value="1"/>
</dbReference>
<dbReference type="GO" id="GO:0008804">
    <property type="term" value="F:carbamate kinase activity"/>
    <property type="evidence" value="ECO:0007669"/>
    <property type="project" value="InterPro"/>
</dbReference>
<dbReference type="AlphaFoldDB" id="J1HIE1"/>
<dbReference type="InterPro" id="IPR001048">
    <property type="entry name" value="Asp/Glu/Uridylate_kinase"/>
</dbReference>
<dbReference type="GO" id="GO:0019546">
    <property type="term" value="P:L-arginine deiminase pathway"/>
    <property type="evidence" value="ECO:0007669"/>
    <property type="project" value="TreeGrafter"/>
</dbReference>
<dbReference type="Proteomes" id="UP000002941">
    <property type="component" value="Unassembled WGS sequence"/>
</dbReference>
<dbReference type="PIRSF" id="PIRSF000723">
    <property type="entry name" value="Carbamate_kin"/>
    <property type="match status" value="1"/>
</dbReference>
<evidence type="ECO:0000256" key="4">
    <source>
        <dbReference type="SAM" id="MobiDB-lite"/>
    </source>
</evidence>
<feature type="non-terminal residue" evidence="6">
    <location>
        <position position="1"/>
    </location>
</feature>
<feature type="domain" description="Aspartate/glutamate/uridylate kinase" evidence="5">
    <location>
        <begin position="6"/>
        <end position="250"/>
    </location>
</feature>
<gene>
    <name evidence="6" type="ORF">HMPREF1318_2261</name>
</gene>
<comment type="caution">
    <text evidence="6">The sequence shown here is derived from an EMBL/GenBank/DDBJ whole genome shotgun (WGS) entry which is preliminary data.</text>
</comment>
<dbReference type="CDD" id="cd04235">
    <property type="entry name" value="AAK_CK"/>
    <property type="match status" value="1"/>
</dbReference>
<comment type="similarity">
    <text evidence="1">Belongs to the carbamate kinase family.</text>
</comment>
<dbReference type="GO" id="GO:0005829">
    <property type="term" value="C:cytosol"/>
    <property type="evidence" value="ECO:0007669"/>
    <property type="project" value="TreeGrafter"/>
</dbReference>
<evidence type="ECO:0000256" key="3">
    <source>
        <dbReference type="ARBA" id="ARBA00022777"/>
    </source>
</evidence>
<dbReference type="PATRIC" id="fig|1125718.3.peg.1300"/>
<proteinExistence type="inferred from homology"/>
<dbReference type="eggNOG" id="COG0549">
    <property type="taxonomic scope" value="Bacteria"/>
</dbReference>
<keyword evidence="7" id="KW-1185">Reference proteome</keyword>
<dbReference type="OrthoDB" id="9766717at2"/>
<evidence type="ECO:0000256" key="1">
    <source>
        <dbReference type="ARBA" id="ARBA00011066"/>
    </source>
</evidence>
<evidence type="ECO:0000256" key="2">
    <source>
        <dbReference type="ARBA" id="ARBA00022679"/>
    </source>
</evidence>
<dbReference type="PANTHER" id="PTHR30409:SF1">
    <property type="entry name" value="CARBAMATE KINASE-RELATED"/>
    <property type="match status" value="1"/>
</dbReference>
<dbReference type="EMBL" id="AKFT01000099">
    <property type="protein sequence ID" value="EJF45303.1"/>
    <property type="molecule type" value="Genomic_DNA"/>
</dbReference>
<sequence>IANVHSAAIQLAALAEHHELVITHGNGPQIGVLALQSANDERLTTPYPFDTLGAQTQGMIGYWLLQAMQNALPGRHVASMINQTLVLAGDPALTDPTKFIGEVYSKDQAQTLAAQYGWTVKPDGDYYRRVIGSPTPQRVIETRLIRTLLQTGAIVICAGGGGIPVIRNHTGKLQGIEAVIDKDLTAAVLAEHLEADALLILTDTNGVYTDYNTPQQQHISRATPTTLRKLNLPSGSMGPKVEAACRFVELTGDTAAIGPLHHAADILNGTTGTIITPTGTYPHNTQSSPEPVDDRLKRA</sequence>
<evidence type="ECO:0000313" key="6">
    <source>
        <dbReference type="EMBL" id="EJF45303.1"/>
    </source>
</evidence>
<dbReference type="SUPFAM" id="SSF53633">
    <property type="entry name" value="Carbamate kinase-like"/>
    <property type="match status" value="1"/>
</dbReference>
<accession>J1HIE1</accession>
<dbReference type="PRINTS" id="PR01469">
    <property type="entry name" value="CARBMTKINASE"/>
</dbReference>
<dbReference type="Pfam" id="PF00696">
    <property type="entry name" value="AA_kinase"/>
    <property type="match status" value="1"/>
</dbReference>
<evidence type="ECO:0000313" key="7">
    <source>
        <dbReference type="Proteomes" id="UP000002941"/>
    </source>
</evidence>